<dbReference type="InterPro" id="IPR036071">
    <property type="entry name" value="AMMECR1_dom_sf"/>
</dbReference>
<dbReference type="InterPro" id="IPR027623">
    <property type="entry name" value="AmmeMemoSam_A"/>
</dbReference>
<dbReference type="NCBIfam" id="NF002000">
    <property type="entry name" value="PRK00801.1"/>
    <property type="match status" value="1"/>
</dbReference>
<dbReference type="NCBIfam" id="TIGR00296">
    <property type="entry name" value="TIGR00296 family protein"/>
    <property type="match status" value="1"/>
</dbReference>
<dbReference type="PANTHER" id="PTHR13016">
    <property type="entry name" value="AMMECR1 HOMOLOG"/>
    <property type="match status" value="1"/>
</dbReference>
<feature type="domain" description="AMMECR1" evidence="1">
    <location>
        <begin position="4"/>
        <end position="191"/>
    </location>
</feature>
<accession>A0A520KVQ7</accession>
<dbReference type="SUPFAM" id="SSF143447">
    <property type="entry name" value="AMMECR1-like"/>
    <property type="match status" value="1"/>
</dbReference>
<organism evidence="2 3">
    <name type="scientific">Candidatus Methanolliviera hydrocarbonicum</name>
    <dbReference type="NCBI Taxonomy" id="2491085"/>
    <lineage>
        <taxon>Archaea</taxon>
        <taxon>Methanobacteriati</taxon>
        <taxon>Methanobacteriota</taxon>
        <taxon>Candidatus Methanoliparia</taxon>
        <taxon>Candidatus Methanoliparales</taxon>
        <taxon>Candidatus Methanollivieraceae</taxon>
        <taxon>Candidatus Methanolliviera</taxon>
    </lineage>
</organism>
<evidence type="ECO:0000313" key="3">
    <source>
        <dbReference type="Proteomes" id="UP000320766"/>
    </source>
</evidence>
<dbReference type="Gene3D" id="3.30.700.20">
    <property type="entry name" value="Hypothetical protein ph0010, domain 1"/>
    <property type="match status" value="1"/>
</dbReference>
<gene>
    <name evidence="2" type="ORF">EF807_06275</name>
</gene>
<dbReference type="PROSITE" id="PS51112">
    <property type="entry name" value="AMMECR1"/>
    <property type="match status" value="1"/>
</dbReference>
<dbReference type="EMBL" id="RXIL01000113">
    <property type="protein sequence ID" value="RZN68249.1"/>
    <property type="molecule type" value="Genomic_DNA"/>
</dbReference>
<dbReference type="InterPro" id="IPR023472">
    <property type="entry name" value="Uncharacterised_MJ0810"/>
</dbReference>
<dbReference type="InterPro" id="IPR002733">
    <property type="entry name" value="AMMECR1_domain"/>
</dbReference>
<dbReference type="Pfam" id="PF01871">
    <property type="entry name" value="AMMECR1"/>
    <property type="match status" value="1"/>
</dbReference>
<evidence type="ECO:0000259" key="1">
    <source>
        <dbReference type="PROSITE" id="PS51112"/>
    </source>
</evidence>
<dbReference type="NCBIfam" id="TIGR04335">
    <property type="entry name" value="AmmeMemoSam_A"/>
    <property type="match status" value="1"/>
</dbReference>
<sequence length="191" mass="21700">MDIEDGKIAVKLARESIETFIRDGRQTDVVRKTPFGEERGVFVTINKDKQLRGCIGYPYPIKPLGEAIVDSAINAATNDPRFPSLSVKELAEIKIEVTILGKPEKLDVKPKDLPKEIKIGRDGLIVKRGFYQGLLLPQVPVEWNWDTEEFLCQTCFKAGLPQDCWLDDSTEVYRFKGQIFEEKDGEIVEKK</sequence>
<protein>
    <submittedName>
        <fullName evidence="2">TIGR00296 family protein</fullName>
    </submittedName>
</protein>
<dbReference type="Gene3D" id="3.30.1490.150">
    <property type="entry name" value="Hypothetical protein ph0010, domain 2"/>
    <property type="match status" value="1"/>
</dbReference>
<name>A0A520KVQ7_9EURY</name>
<proteinExistence type="inferred from homology"/>
<dbReference type="InterPro" id="IPR027485">
    <property type="entry name" value="AMMECR1_N"/>
</dbReference>
<reference evidence="2 3" key="1">
    <citation type="journal article" date="2019" name="Nat. Microbiol.">
        <title>Wide diversity of methane and short-chain alkane metabolisms in uncultured archaea.</title>
        <authorList>
            <person name="Borrel G."/>
            <person name="Adam P.S."/>
            <person name="McKay L.J."/>
            <person name="Chen L.X."/>
            <person name="Sierra-Garcia I.N."/>
            <person name="Sieber C.M."/>
            <person name="Letourneur Q."/>
            <person name="Ghozlane A."/>
            <person name="Andersen G.L."/>
            <person name="Li W.J."/>
            <person name="Hallam S.J."/>
            <person name="Muyzer G."/>
            <person name="de Oliveira V.M."/>
            <person name="Inskeep W.P."/>
            <person name="Banfield J.F."/>
            <person name="Gribaldo S."/>
        </authorList>
    </citation>
    <scope>NUCLEOTIDE SEQUENCE [LARGE SCALE GENOMIC DNA]</scope>
    <source>
        <strain evidence="2">NM1b</strain>
    </source>
</reference>
<comment type="caution">
    <text evidence="2">The sequence shown here is derived from an EMBL/GenBank/DDBJ whole genome shotgun (WGS) entry which is preliminary data.</text>
</comment>
<dbReference type="PANTHER" id="PTHR13016:SF0">
    <property type="entry name" value="AMME SYNDROME CANDIDATE GENE 1 PROTEIN"/>
    <property type="match status" value="1"/>
</dbReference>
<dbReference type="HAMAP" id="MF_00645">
    <property type="entry name" value="AMMECR1"/>
    <property type="match status" value="1"/>
</dbReference>
<evidence type="ECO:0000313" key="2">
    <source>
        <dbReference type="EMBL" id="RZN68249.1"/>
    </source>
</evidence>
<feature type="non-terminal residue" evidence="2">
    <location>
        <position position="191"/>
    </location>
</feature>
<dbReference type="AlphaFoldDB" id="A0A520KVQ7"/>
<dbReference type="Proteomes" id="UP000320766">
    <property type="component" value="Unassembled WGS sequence"/>
</dbReference>
<dbReference type="InterPro" id="IPR023473">
    <property type="entry name" value="AMMECR1"/>
</dbReference>